<dbReference type="Pfam" id="PF01315">
    <property type="entry name" value="Ald_Xan_dh_C"/>
    <property type="match status" value="1"/>
</dbReference>
<evidence type="ECO:0000256" key="1">
    <source>
        <dbReference type="ARBA" id="ARBA00022505"/>
    </source>
</evidence>
<keyword evidence="2" id="KW-0560">Oxidoreductase</keyword>
<keyword evidence="1" id="KW-0500">Molybdenum</keyword>
<dbReference type="InterPro" id="IPR046867">
    <property type="entry name" value="AldOxase/xan_DH_MoCoBD2"/>
</dbReference>
<accession>A0A974PU60</accession>
<dbReference type="GO" id="GO:0016491">
    <property type="term" value="F:oxidoreductase activity"/>
    <property type="evidence" value="ECO:0007669"/>
    <property type="project" value="UniProtKB-KW"/>
</dbReference>
<dbReference type="Pfam" id="PF20256">
    <property type="entry name" value="MoCoBD_2"/>
    <property type="match status" value="1"/>
</dbReference>
<name>A0A974PU60_9HYPH</name>
<dbReference type="Proteomes" id="UP000596427">
    <property type="component" value="Chromosome"/>
</dbReference>
<dbReference type="Gene3D" id="3.30.365.10">
    <property type="entry name" value="Aldehyde oxidase/xanthine dehydrogenase, molybdopterin binding domain"/>
    <property type="match status" value="4"/>
</dbReference>
<dbReference type="Gene3D" id="3.90.1170.50">
    <property type="entry name" value="Aldehyde oxidase/xanthine dehydrogenase, a/b hammerhead"/>
    <property type="match status" value="1"/>
</dbReference>
<evidence type="ECO:0000313" key="5">
    <source>
        <dbReference type="Proteomes" id="UP000596427"/>
    </source>
</evidence>
<dbReference type="EMBL" id="CP063362">
    <property type="protein sequence ID" value="QRG09809.1"/>
    <property type="molecule type" value="Genomic_DNA"/>
</dbReference>
<evidence type="ECO:0000259" key="3">
    <source>
        <dbReference type="SMART" id="SM01008"/>
    </source>
</evidence>
<feature type="domain" description="Aldehyde oxidase/xanthine dehydrogenase a/b hammerhead" evidence="3">
    <location>
        <begin position="1"/>
        <end position="110"/>
    </location>
</feature>
<evidence type="ECO:0000313" key="4">
    <source>
        <dbReference type="EMBL" id="QRG09809.1"/>
    </source>
</evidence>
<reference evidence="4 5" key="1">
    <citation type="submission" date="2020-10" db="EMBL/GenBank/DDBJ databases">
        <title>Degradation of 1,4-Dioxane by Xanthobacter sp. YN2, via a Novel Group-2 Soluble Di-Iron Monooxygenase.</title>
        <authorList>
            <person name="Ma F."/>
            <person name="Wang Y."/>
            <person name="Yang J."/>
            <person name="Guo H."/>
            <person name="Su D."/>
            <person name="Yu L."/>
        </authorList>
    </citation>
    <scope>NUCLEOTIDE SEQUENCE [LARGE SCALE GENOMIC DNA]</scope>
    <source>
        <strain evidence="4 5">YN2</strain>
    </source>
</reference>
<proteinExistence type="predicted"/>
<protein>
    <submittedName>
        <fullName evidence="4">Xanthine dehydrogenase family protein</fullName>
    </submittedName>
</protein>
<gene>
    <name evidence="4" type="ORF">EZH22_23480</name>
</gene>
<dbReference type="SUPFAM" id="SSF54665">
    <property type="entry name" value="CO dehydrogenase molybdoprotein N-domain-like"/>
    <property type="match status" value="1"/>
</dbReference>
<organism evidence="4 5">
    <name type="scientific">Xanthobacter dioxanivorans</name>
    <dbReference type="NCBI Taxonomy" id="2528964"/>
    <lineage>
        <taxon>Bacteria</taxon>
        <taxon>Pseudomonadati</taxon>
        <taxon>Pseudomonadota</taxon>
        <taxon>Alphaproteobacteria</taxon>
        <taxon>Hyphomicrobiales</taxon>
        <taxon>Xanthobacteraceae</taxon>
        <taxon>Xanthobacter</taxon>
    </lineage>
</organism>
<evidence type="ECO:0000256" key="2">
    <source>
        <dbReference type="ARBA" id="ARBA00023002"/>
    </source>
</evidence>
<dbReference type="PANTHER" id="PTHR11908">
    <property type="entry name" value="XANTHINE DEHYDROGENASE"/>
    <property type="match status" value="1"/>
</dbReference>
<dbReference type="InterPro" id="IPR000674">
    <property type="entry name" value="Ald_Oxase/Xan_DH_a/b"/>
</dbReference>
<dbReference type="InterPro" id="IPR008274">
    <property type="entry name" value="AldOxase/xan_DH_MoCoBD1"/>
</dbReference>
<dbReference type="SUPFAM" id="SSF56003">
    <property type="entry name" value="Molybdenum cofactor-binding domain"/>
    <property type="match status" value="1"/>
</dbReference>
<dbReference type="InterPro" id="IPR016208">
    <property type="entry name" value="Ald_Oxase/xanthine_DH-like"/>
</dbReference>
<dbReference type="KEGG" id="xdi:EZH22_23480"/>
<dbReference type="InterPro" id="IPR037165">
    <property type="entry name" value="AldOxase/xan_DH_Mopterin-bd_sf"/>
</dbReference>
<keyword evidence="5" id="KW-1185">Reference proteome</keyword>
<dbReference type="Pfam" id="PF02738">
    <property type="entry name" value="MoCoBD_1"/>
    <property type="match status" value="1"/>
</dbReference>
<dbReference type="GO" id="GO:0005506">
    <property type="term" value="F:iron ion binding"/>
    <property type="evidence" value="ECO:0007669"/>
    <property type="project" value="InterPro"/>
</dbReference>
<sequence length="767" mass="81726">MGRGRFAGDIRMPGMCDVAFLRSPVAHARILSVAKPRGREDRVFTSLDAVGVGDIVTRSTIPGYKLSAHPPLARDKVRFVGDIVAMAYAPTRAEAEDLCEATEFDYEELPVVVDCATGRAPGSALLHEAWGDNLFLETSFDSGGMDEVARTAPVKVEKRFRTGRQCMHPMEGKGLVAWWDFQANLLVVHTSTQVPHMIRTGLAETLGIPEGQIRIAPPDVGGGFGYKCLLQPEEILVAWLALTLKRPFRWIEDRREHLTAGANAREHEYVITAYADERGRLLGLDAEVSVNVGAYSVWPFTACLEAAQAGGNLPGPYIWPVYRCKTWSVATNKPPFAPYRGVARPGVCFAMELTIDAIAAAVGREAVDVRAENLVPGSAMPYTNITKKYYDSGDYPASLATAREMIGFDAVRERQKTREPDGRLIGVGFSTYTEQSAHGTKVFASWGTPLVPGYEQATIRLNPDGSADVRAGIHTIGQGLETTLAQMASEILTLPVAQIRVILGDTATTPFSTGAYASRGIVMAGGAVSRTAEKLAEKVKALAAHLLQCTPADIRFDKGVIHGLNGSTTFAEVARAWYTTPEVLPDTVDTGGLEVTEGYKPQVDTGLFSYATHAALVAVDPATGATEILDYVVVEDCGRMVNPMIVEGQAYGGVAQGIGTALFEESTYDAEGQPLASTLIDYLLPGPTELPKTRIAHTETLSPFSAHGIKGVGEGGAIAPAGAIVNAMNDALRGLGAVLCEIPATPDRVLAAIAAAKGPDTSGRSAA</sequence>
<dbReference type="PANTHER" id="PTHR11908:SF132">
    <property type="entry name" value="ALDEHYDE OXIDASE 1-RELATED"/>
    <property type="match status" value="1"/>
</dbReference>
<dbReference type="SMART" id="SM01008">
    <property type="entry name" value="Ald_Xan_dh_C"/>
    <property type="match status" value="1"/>
</dbReference>
<dbReference type="AlphaFoldDB" id="A0A974PU60"/>
<dbReference type="InterPro" id="IPR036856">
    <property type="entry name" value="Ald_Oxase/Xan_DH_a/b_sf"/>
</dbReference>